<evidence type="ECO:0000313" key="2">
    <source>
        <dbReference type="Proteomes" id="UP001482620"/>
    </source>
</evidence>
<dbReference type="EMBL" id="JAHRIQ010104754">
    <property type="protein sequence ID" value="MEQ2254819.1"/>
    <property type="molecule type" value="Genomic_DNA"/>
</dbReference>
<accession>A0ABV0VCQ9</accession>
<evidence type="ECO:0000313" key="1">
    <source>
        <dbReference type="EMBL" id="MEQ2254819.1"/>
    </source>
</evidence>
<organism evidence="1 2">
    <name type="scientific">Ilyodon furcidens</name>
    <name type="common">goldbreast splitfin</name>
    <dbReference type="NCBI Taxonomy" id="33524"/>
    <lineage>
        <taxon>Eukaryota</taxon>
        <taxon>Metazoa</taxon>
        <taxon>Chordata</taxon>
        <taxon>Craniata</taxon>
        <taxon>Vertebrata</taxon>
        <taxon>Euteleostomi</taxon>
        <taxon>Actinopterygii</taxon>
        <taxon>Neopterygii</taxon>
        <taxon>Teleostei</taxon>
        <taxon>Neoteleostei</taxon>
        <taxon>Acanthomorphata</taxon>
        <taxon>Ovalentaria</taxon>
        <taxon>Atherinomorphae</taxon>
        <taxon>Cyprinodontiformes</taxon>
        <taxon>Goodeidae</taxon>
        <taxon>Ilyodon</taxon>
    </lineage>
</organism>
<protein>
    <submittedName>
        <fullName evidence="1">Uncharacterized protein</fullName>
    </submittedName>
</protein>
<reference evidence="1 2" key="1">
    <citation type="submission" date="2021-06" db="EMBL/GenBank/DDBJ databases">
        <authorList>
            <person name="Palmer J.M."/>
        </authorList>
    </citation>
    <scope>NUCLEOTIDE SEQUENCE [LARGE SCALE GENOMIC DNA]</scope>
    <source>
        <strain evidence="2">if_2019</strain>
        <tissue evidence="1">Muscle</tissue>
    </source>
</reference>
<dbReference type="Proteomes" id="UP001482620">
    <property type="component" value="Unassembled WGS sequence"/>
</dbReference>
<gene>
    <name evidence="1" type="ORF">ILYODFUR_007522</name>
</gene>
<proteinExistence type="predicted"/>
<keyword evidence="2" id="KW-1185">Reference proteome</keyword>
<comment type="caution">
    <text evidence="1">The sequence shown here is derived from an EMBL/GenBank/DDBJ whole genome shotgun (WGS) entry which is preliminary data.</text>
</comment>
<sequence length="121" mass="13502">MHKSVKMSVAAGTINKASMADRKLLESMAPHASSNICDVKCKASSKKTSKLRKHQVKHKIFLKAEECTIFINLRYTATTPAIGTNSTPAFVRDSSSATSNMGEKKYLKQLRCYKPNSWMLF</sequence>
<name>A0ABV0VCQ9_9TELE</name>